<reference evidence="2" key="1">
    <citation type="submission" date="2015-03" db="EMBL/GenBank/DDBJ databases">
        <title>Pseudomonas frederiksbergensis hydrocarbon degrader.</title>
        <authorList>
            <person name="Brown L.M."/>
            <person name="Ruiz O.N."/>
            <person name="Mueller S."/>
            <person name="Gunasekera T.S."/>
        </authorList>
    </citation>
    <scope>NUCLEOTIDE SEQUENCE [LARGE SCALE GENOMIC DNA]</scope>
    <source>
        <strain evidence="2">SI8</strain>
    </source>
</reference>
<dbReference type="EMBL" id="JQGJ01000049">
    <property type="protein sequence ID" value="KHK61179.1"/>
    <property type="molecule type" value="Genomic_DNA"/>
</dbReference>
<comment type="caution">
    <text evidence="1">The sequence shown here is derived from an EMBL/GenBank/DDBJ whole genome shotgun (WGS) entry which is preliminary data.</text>
</comment>
<name>A0A0B1YR83_9PSED</name>
<evidence type="ECO:0000313" key="1">
    <source>
        <dbReference type="EMBL" id="KHK61179.1"/>
    </source>
</evidence>
<dbReference type="Proteomes" id="UP000030949">
    <property type="component" value="Unassembled WGS sequence"/>
</dbReference>
<dbReference type="OrthoDB" id="2088103at2"/>
<sequence length="87" mass="9601">MESVKRFSVGFSNHSTAEAVFADDFDRVSAENLALQQRLTVQDQRVDELENLLEHAFGAIPSNDGWDQLCAKILAALQPTAEAVSHE</sequence>
<evidence type="ECO:0000313" key="2">
    <source>
        <dbReference type="Proteomes" id="UP000030949"/>
    </source>
</evidence>
<dbReference type="RefSeq" id="WP_039594709.1">
    <property type="nucleotide sequence ID" value="NZ_JQGJ02000046.1"/>
</dbReference>
<organism evidence="1 2">
    <name type="scientific">Pseudomonas frederiksbergensis</name>
    <dbReference type="NCBI Taxonomy" id="104087"/>
    <lineage>
        <taxon>Bacteria</taxon>
        <taxon>Pseudomonadati</taxon>
        <taxon>Pseudomonadota</taxon>
        <taxon>Gammaproteobacteria</taxon>
        <taxon>Pseudomonadales</taxon>
        <taxon>Pseudomonadaceae</taxon>
        <taxon>Pseudomonas</taxon>
    </lineage>
</organism>
<proteinExistence type="predicted"/>
<dbReference type="AlphaFoldDB" id="A0A0B1YR83"/>
<gene>
    <name evidence="1" type="ORF">JZ00_30075</name>
</gene>
<protein>
    <submittedName>
        <fullName evidence="1">Uncharacterized protein</fullName>
    </submittedName>
</protein>
<accession>A0A0B1YR83</accession>